<protein>
    <submittedName>
        <fullName evidence="1">Uncharacterized protein</fullName>
    </submittedName>
</protein>
<sequence length="116" mass="12488">MERSDDARVFLSGDATSCLLRVTLEGSGVLVIDVEMPVDVALVGEQMPVHGFCDGLVVFNGDASCTTDERIGSNIDFNACNTDLYIDARLLRVAIDPAIGDEVINGKVEKLNEIDQ</sequence>
<dbReference type="EMBL" id="DF973376">
    <property type="protein sequence ID" value="GAU28597.1"/>
    <property type="molecule type" value="Genomic_DNA"/>
</dbReference>
<accession>A0A2Z6NG56</accession>
<name>A0A2Z6NG56_TRISU</name>
<gene>
    <name evidence="1" type="ORF">TSUD_55410</name>
</gene>
<keyword evidence="2" id="KW-1185">Reference proteome</keyword>
<evidence type="ECO:0000313" key="2">
    <source>
        <dbReference type="Proteomes" id="UP000242715"/>
    </source>
</evidence>
<dbReference type="Proteomes" id="UP000242715">
    <property type="component" value="Unassembled WGS sequence"/>
</dbReference>
<dbReference type="AlphaFoldDB" id="A0A2Z6NG56"/>
<evidence type="ECO:0000313" key="1">
    <source>
        <dbReference type="EMBL" id="GAU28597.1"/>
    </source>
</evidence>
<organism evidence="1 2">
    <name type="scientific">Trifolium subterraneum</name>
    <name type="common">Subterranean clover</name>
    <dbReference type="NCBI Taxonomy" id="3900"/>
    <lineage>
        <taxon>Eukaryota</taxon>
        <taxon>Viridiplantae</taxon>
        <taxon>Streptophyta</taxon>
        <taxon>Embryophyta</taxon>
        <taxon>Tracheophyta</taxon>
        <taxon>Spermatophyta</taxon>
        <taxon>Magnoliopsida</taxon>
        <taxon>eudicotyledons</taxon>
        <taxon>Gunneridae</taxon>
        <taxon>Pentapetalae</taxon>
        <taxon>rosids</taxon>
        <taxon>fabids</taxon>
        <taxon>Fabales</taxon>
        <taxon>Fabaceae</taxon>
        <taxon>Papilionoideae</taxon>
        <taxon>50 kb inversion clade</taxon>
        <taxon>NPAAA clade</taxon>
        <taxon>Hologalegina</taxon>
        <taxon>IRL clade</taxon>
        <taxon>Trifolieae</taxon>
        <taxon>Trifolium</taxon>
    </lineage>
</organism>
<proteinExistence type="predicted"/>
<reference evidence="2" key="1">
    <citation type="journal article" date="2017" name="Front. Plant Sci.">
        <title>Climate Clever Clovers: New Paradigm to Reduce the Environmental Footprint of Ruminants by Breeding Low Methanogenic Forages Utilizing Haplotype Variation.</title>
        <authorList>
            <person name="Kaur P."/>
            <person name="Appels R."/>
            <person name="Bayer P.E."/>
            <person name="Keeble-Gagnere G."/>
            <person name="Wang J."/>
            <person name="Hirakawa H."/>
            <person name="Shirasawa K."/>
            <person name="Vercoe P."/>
            <person name="Stefanova K."/>
            <person name="Durmic Z."/>
            <person name="Nichols P."/>
            <person name="Revell C."/>
            <person name="Isobe S.N."/>
            <person name="Edwards D."/>
            <person name="Erskine W."/>
        </authorList>
    </citation>
    <scope>NUCLEOTIDE SEQUENCE [LARGE SCALE GENOMIC DNA]</scope>
    <source>
        <strain evidence="2">cv. Daliak</strain>
    </source>
</reference>